<evidence type="ECO:0000313" key="2">
    <source>
        <dbReference type="Proteomes" id="UP000284379"/>
    </source>
</evidence>
<accession>A0A413VN86</accession>
<dbReference type="InterPro" id="IPR016024">
    <property type="entry name" value="ARM-type_fold"/>
</dbReference>
<reference evidence="1 2" key="1">
    <citation type="submission" date="2018-08" db="EMBL/GenBank/DDBJ databases">
        <title>A genome reference for cultivated species of the human gut microbiota.</title>
        <authorList>
            <person name="Zou Y."/>
            <person name="Xue W."/>
            <person name="Luo G."/>
        </authorList>
    </citation>
    <scope>NUCLEOTIDE SEQUENCE [LARGE SCALE GENOMIC DNA]</scope>
    <source>
        <strain evidence="1 2">AM40-30BH</strain>
    </source>
</reference>
<dbReference type="Proteomes" id="UP000284379">
    <property type="component" value="Unassembled WGS sequence"/>
</dbReference>
<comment type="caution">
    <text evidence="1">The sequence shown here is derived from an EMBL/GenBank/DDBJ whole genome shotgun (WGS) entry which is preliminary data.</text>
</comment>
<dbReference type="RefSeq" id="WP_122201574.1">
    <property type="nucleotide sequence ID" value="NZ_CABJFV010000007.1"/>
</dbReference>
<dbReference type="SUPFAM" id="SSF48371">
    <property type="entry name" value="ARM repeat"/>
    <property type="match status" value="1"/>
</dbReference>
<gene>
    <name evidence="1" type="ORF">DW888_11425</name>
</gene>
<dbReference type="EMBL" id="QSGO01000007">
    <property type="protein sequence ID" value="RHB35055.1"/>
    <property type="molecule type" value="Genomic_DNA"/>
</dbReference>
<protein>
    <submittedName>
        <fullName evidence="1">Uncharacterized protein</fullName>
    </submittedName>
</protein>
<name>A0A413VN86_9BACE</name>
<dbReference type="AlphaFoldDB" id="A0A413VN86"/>
<proteinExistence type="predicted"/>
<evidence type="ECO:0000313" key="1">
    <source>
        <dbReference type="EMBL" id="RHB35055.1"/>
    </source>
</evidence>
<sequence>MERIDEFRNALLVHISELNIEPMVKSLSLHPEELPDMYKLTFDSKRLVSWRALWVCEKLSEVHPGWFVPLREELTGRLLSCTHDGSKRLLLSILFNLPVQEPISVPLLNFCFDRMFSPAESIGVQALCIKTAYRLCQKEPELLGELRIILESVETEFFSKGVTTTIRNTLKKINQTTKRKK</sequence>
<organism evidence="1 2">
    <name type="scientific">Bacteroides nordii</name>
    <dbReference type="NCBI Taxonomy" id="291645"/>
    <lineage>
        <taxon>Bacteria</taxon>
        <taxon>Pseudomonadati</taxon>
        <taxon>Bacteroidota</taxon>
        <taxon>Bacteroidia</taxon>
        <taxon>Bacteroidales</taxon>
        <taxon>Bacteroidaceae</taxon>
        <taxon>Bacteroides</taxon>
    </lineage>
</organism>